<gene>
    <name evidence="13" type="ORF">E0L93_00550</name>
</gene>
<dbReference type="CDD" id="cd14014">
    <property type="entry name" value="STKc_PknB_like"/>
    <property type="match status" value="1"/>
</dbReference>
<dbReference type="GO" id="GO:0005524">
    <property type="term" value="F:ATP binding"/>
    <property type="evidence" value="ECO:0007669"/>
    <property type="project" value="UniProtKB-UniRule"/>
</dbReference>
<comment type="catalytic activity">
    <reaction evidence="8">
        <text>L-seryl-[protein] + ATP = O-phospho-L-seryl-[protein] + ADP + H(+)</text>
        <dbReference type="Rhea" id="RHEA:17989"/>
        <dbReference type="Rhea" id="RHEA-COMP:9863"/>
        <dbReference type="Rhea" id="RHEA-COMP:11604"/>
        <dbReference type="ChEBI" id="CHEBI:15378"/>
        <dbReference type="ChEBI" id="CHEBI:29999"/>
        <dbReference type="ChEBI" id="CHEBI:30616"/>
        <dbReference type="ChEBI" id="CHEBI:83421"/>
        <dbReference type="ChEBI" id="CHEBI:456216"/>
        <dbReference type="EC" id="2.7.11.1"/>
    </reaction>
</comment>
<accession>A0A4R1BSF0</accession>
<organism evidence="13 14">
    <name type="scientific">Rubrobacter taiwanensis</name>
    <dbReference type="NCBI Taxonomy" id="185139"/>
    <lineage>
        <taxon>Bacteria</taxon>
        <taxon>Bacillati</taxon>
        <taxon>Actinomycetota</taxon>
        <taxon>Rubrobacteria</taxon>
        <taxon>Rubrobacterales</taxon>
        <taxon>Rubrobacteraceae</taxon>
        <taxon>Rubrobacter</taxon>
    </lineage>
</organism>
<keyword evidence="14" id="KW-1185">Reference proteome</keyword>
<keyword evidence="5 13" id="KW-0418">Kinase</keyword>
<dbReference type="InterPro" id="IPR017441">
    <property type="entry name" value="Protein_kinase_ATP_BS"/>
</dbReference>
<reference evidence="13 14" key="1">
    <citation type="submission" date="2019-03" db="EMBL/GenBank/DDBJ databases">
        <title>Whole genome sequence of a novel Rubrobacter taiwanensis strain, isolated from Yellowstone National Park.</title>
        <authorList>
            <person name="Freed S."/>
            <person name="Ramaley R.F."/>
            <person name="Kyndt J.A."/>
        </authorList>
    </citation>
    <scope>NUCLEOTIDE SEQUENCE [LARGE SCALE GENOMIC DNA]</scope>
    <source>
        <strain evidence="13 14">Yellowstone</strain>
    </source>
</reference>
<dbReference type="PROSITE" id="PS00108">
    <property type="entry name" value="PROTEIN_KINASE_ST"/>
    <property type="match status" value="1"/>
</dbReference>
<feature type="compositionally biased region" description="Basic and acidic residues" evidence="10">
    <location>
        <begin position="225"/>
        <end position="239"/>
    </location>
</feature>
<keyword evidence="11" id="KW-0812">Transmembrane</keyword>
<dbReference type="Proteomes" id="UP000295244">
    <property type="component" value="Unassembled WGS sequence"/>
</dbReference>
<evidence type="ECO:0000256" key="4">
    <source>
        <dbReference type="ARBA" id="ARBA00022741"/>
    </source>
</evidence>
<evidence type="ECO:0000256" key="11">
    <source>
        <dbReference type="SAM" id="Phobius"/>
    </source>
</evidence>
<feature type="binding site" evidence="9">
    <location>
        <position position="43"/>
    </location>
    <ligand>
        <name>ATP</name>
        <dbReference type="ChEBI" id="CHEBI:30616"/>
    </ligand>
</feature>
<dbReference type="PROSITE" id="PS50011">
    <property type="entry name" value="PROTEIN_KINASE_DOM"/>
    <property type="match status" value="1"/>
</dbReference>
<evidence type="ECO:0000256" key="1">
    <source>
        <dbReference type="ARBA" id="ARBA00012513"/>
    </source>
</evidence>
<evidence type="ECO:0000256" key="5">
    <source>
        <dbReference type="ARBA" id="ARBA00022777"/>
    </source>
</evidence>
<dbReference type="GO" id="GO:0004674">
    <property type="term" value="F:protein serine/threonine kinase activity"/>
    <property type="evidence" value="ECO:0007669"/>
    <property type="project" value="UniProtKB-KW"/>
</dbReference>
<keyword evidence="6 9" id="KW-0067">ATP-binding</keyword>
<evidence type="ECO:0000259" key="12">
    <source>
        <dbReference type="PROSITE" id="PS50011"/>
    </source>
</evidence>
<proteinExistence type="predicted"/>
<dbReference type="EMBL" id="SKBU01000001">
    <property type="protein sequence ID" value="TCJ20753.1"/>
    <property type="molecule type" value="Genomic_DNA"/>
</dbReference>
<dbReference type="Pfam" id="PF00069">
    <property type="entry name" value="Pkinase"/>
    <property type="match status" value="1"/>
</dbReference>
<evidence type="ECO:0000256" key="10">
    <source>
        <dbReference type="SAM" id="MobiDB-lite"/>
    </source>
</evidence>
<keyword evidence="3" id="KW-0808">Transferase</keyword>
<evidence type="ECO:0000313" key="14">
    <source>
        <dbReference type="Proteomes" id="UP000295244"/>
    </source>
</evidence>
<evidence type="ECO:0000256" key="7">
    <source>
        <dbReference type="ARBA" id="ARBA00047899"/>
    </source>
</evidence>
<evidence type="ECO:0000313" key="13">
    <source>
        <dbReference type="EMBL" id="TCJ20753.1"/>
    </source>
</evidence>
<dbReference type="InterPro" id="IPR000719">
    <property type="entry name" value="Prot_kinase_dom"/>
</dbReference>
<evidence type="ECO:0000256" key="6">
    <source>
        <dbReference type="ARBA" id="ARBA00022840"/>
    </source>
</evidence>
<keyword evidence="11" id="KW-1133">Transmembrane helix</keyword>
<comment type="catalytic activity">
    <reaction evidence="7">
        <text>L-threonyl-[protein] + ATP = O-phospho-L-threonyl-[protein] + ADP + H(+)</text>
        <dbReference type="Rhea" id="RHEA:46608"/>
        <dbReference type="Rhea" id="RHEA-COMP:11060"/>
        <dbReference type="Rhea" id="RHEA-COMP:11605"/>
        <dbReference type="ChEBI" id="CHEBI:15378"/>
        <dbReference type="ChEBI" id="CHEBI:30013"/>
        <dbReference type="ChEBI" id="CHEBI:30616"/>
        <dbReference type="ChEBI" id="CHEBI:61977"/>
        <dbReference type="ChEBI" id="CHEBI:456216"/>
        <dbReference type="EC" id="2.7.11.1"/>
    </reaction>
</comment>
<keyword evidence="4 9" id="KW-0547">Nucleotide-binding</keyword>
<dbReference type="InterPro" id="IPR011009">
    <property type="entry name" value="Kinase-like_dom_sf"/>
</dbReference>
<feature type="region of interest" description="Disordered" evidence="10">
    <location>
        <begin position="218"/>
        <end position="240"/>
    </location>
</feature>
<feature type="domain" description="Protein kinase" evidence="12">
    <location>
        <begin position="14"/>
        <end position="274"/>
    </location>
</feature>
<evidence type="ECO:0000256" key="8">
    <source>
        <dbReference type="ARBA" id="ARBA00048679"/>
    </source>
</evidence>
<evidence type="ECO:0000256" key="2">
    <source>
        <dbReference type="ARBA" id="ARBA00022527"/>
    </source>
</evidence>
<feature type="compositionally biased region" description="Pro residues" evidence="10">
    <location>
        <begin position="279"/>
        <end position="290"/>
    </location>
</feature>
<dbReference type="InterPro" id="IPR008271">
    <property type="entry name" value="Ser/Thr_kinase_AS"/>
</dbReference>
<name>A0A4R1BSF0_9ACTN</name>
<sequence length="506" mass="55238">MMRDTGEIRFARRFVLERQLGAGGMARVFLGRDEVLGRRVAVKILYPYYSDTEIGARFRREGRTAARLSHRNIVQVYDAGEAEFEGRQVSYIVMEYLPGGDLKELIQRDGRLPEREVARIGSELAAGLVHAHEHGIVHRDIKPLNVLMDAEGHPKLSDFGIAHALDFTQFTRTGSFLGTALYAPPEQLRGERVTHKSDVYSLGVTLYHAAAGAPPFEGSPLSVARKHESEPPPPPRERGAPIGAELEALILECLEKDPGRRPDAAAVRRRLMEISTPPASRPAAPPPPERPVPREERKRSRRPAVLAGAALVALLVGFGAYALLAGDGFQEAGETRAPAEQAQRPEEPAESAPPEGGPAGAPSTRQEEPEPGAAGREDPETPPEETAGERASPLSAEAAERAVREMYLAAASDDPGSSWDYLSGRFRQQVGSREAWTGQFDTLERIEFLRGPEAEVSGDTARVSFVTLARHTDRTEQNTATWVLISEGGVWKLDELAAIQTRVVES</sequence>
<evidence type="ECO:0000256" key="3">
    <source>
        <dbReference type="ARBA" id="ARBA00022679"/>
    </source>
</evidence>
<evidence type="ECO:0000256" key="9">
    <source>
        <dbReference type="PROSITE-ProRule" id="PRU10141"/>
    </source>
</evidence>
<dbReference type="PROSITE" id="PS00107">
    <property type="entry name" value="PROTEIN_KINASE_ATP"/>
    <property type="match status" value="1"/>
</dbReference>
<dbReference type="FunFam" id="3.30.200.20:FF:000035">
    <property type="entry name" value="Serine/threonine protein kinase Stk1"/>
    <property type="match status" value="1"/>
</dbReference>
<comment type="caution">
    <text evidence="13">The sequence shown here is derived from an EMBL/GenBank/DDBJ whole genome shotgun (WGS) entry which is preliminary data.</text>
</comment>
<dbReference type="Gene3D" id="1.10.510.10">
    <property type="entry name" value="Transferase(Phosphotransferase) domain 1"/>
    <property type="match status" value="1"/>
</dbReference>
<dbReference type="SUPFAM" id="SSF56112">
    <property type="entry name" value="Protein kinase-like (PK-like)"/>
    <property type="match status" value="1"/>
</dbReference>
<dbReference type="OrthoDB" id="9762169at2"/>
<dbReference type="EC" id="2.7.11.1" evidence="1"/>
<keyword evidence="2 13" id="KW-0723">Serine/threonine-protein kinase</keyword>
<protein>
    <recommendedName>
        <fullName evidence="1">non-specific serine/threonine protein kinase</fullName>
        <ecNumber evidence="1">2.7.11.1</ecNumber>
    </recommendedName>
</protein>
<keyword evidence="11" id="KW-0472">Membrane</keyword>
<dbReference type="PANTHER" id="PTHR43289">
    <property type="entry name" value="MITOGEN-ACTIVATED PROTEIN KINASE KINASE KINASE 20-RELATED"/>
    <property type="match status" value="1"/>
</dbReference>
<feature type="region of interest" description="Disordered" evidence="10">
    <location>
        <begin position="274"/>
        <end position="302"/>
    </location>
</feature>
<dbReference type="AlphaFoldDB" id="A0A4R1BSF0"/>
<feature type="region of interest" description="Disordered" evidence="10">
    <location>
        <begin position="332"/>
        <end position="396"/>
    </location>
</feature>
<dbReference type="SMART" id="SM00220">
    <property type="entry name" value="S_TKc"/>
    <property type="match status" value="1"/>
</dbReference>
<dbReference type="Gene3D" id="3.30.200.20">
    <property type="entry name" value="Phosphorylase Kinase, domain 1"/>
    <property type="match status" value="1"/>
</dbReference>
<feature type="transmembrane region" description="Helical" evidence="11">
    <location>
        <begin position="304"/>
        <end position="324"/>
    </location>
</feature>
<dbReference type="PANTHER" id="PTHR43289:SF34">
    <property type="entry name" value="SERINE_THREONINE-PROTEIN KINASE YBDM-RELATED"/>
    <property type="match status" value="1"/>
</dbReference>